<dbReference type="PRINTS" id="PR00081">
    <property type="entry name" value="GDHRDH"/>
</dbReference>
<dbReference type="SUPFAM" id="SSF51735">
    <property type="entry name" value="NAD(P)-binding Rossmann-fold domains"/>
    <property type="match status" value="1"/>
</dbReference>
<reference evidence="3" key="2">
    <citation type="submission" date="2020-09" db="EMBL/GenBank/DDBJ databases">
        <authorList>
            <person name="Sun Q."/>
            <person name="Zhou Y."/>
        </authorList>
    </citation>
    <scope>NUCLEOTIDE SEQUENCE</scope>
    <source>
        <strain evidence="3">CGMCC 1.15725</strain>
    </source>
</reference>
<dbReference type="GO" id="GO:0016491">
    <property type="term" value="F:oxidoreductase activity"/>
    <property type="evidence" value="ECO:0007669"/>
    <property type="project" value="UniProtKB-KW"/>
</dbReference>
<dbReference type="CDD" id="cd05233">
    <property type="entry name" value="SDR_c"/>
    <property type="match status" value="1"/>
</dbReference>
<dbReference type="InterPro" id="IPR002347">
    <property type="entry name" value="SDR_fam"/>
</dbReference>
<dbReference type="PRINTS" id="PR00080">
    <property type="entry name" value="SDRFAMILY"/>
</dbReference>
<dbReference type="EMBL" id="BMJQ01000012">
    <property type="protein sequence ID" value="GGF33823.1"/>
    <property type="molecule type" value="Genomic_DNA"/>
</dbReference>
<proteinExistence type="inferred from homology"/>
<keyword evidence="4" id="KW-1185">Reference proteome</keyword>
<evidence type="ECO:0000256" key="1">
    <source>
        <dbReference type="ARBA" id="ARBA00006484"/>
    </source>
</evidence>
<name>A0A8J2YYX3_9PROT</name>
<dbReference type="Gene3D" id="3.40.50.720">
    <property type="entry name" value="NAD(P)-binding Rossmann-like Domain"/>
    <property type="match status" value="1"/>
</dbReference>
<dbReference type="InterPro" id="IPR036291">
    <property type="entry name" value="NAD(P)-bd_dom_sf"/>
</dbReference>
<dbReference type="NCBIfam" id="NF005559">
    <property type="entry name" value="PRK07231.1"/>
    <property type="match status" value="1"/>
</dbReference>
<protein>
    <submittedName>
        <fullName evidence="3">Oxidoreductase</fullName>
    </submittedName>
</protein>
<gene>
    <name evidence="3" type="ORF">GCM10011611_45070</name>
</gene>
<comment type="similarity">
    <text evidence="1">Belongs to the short-chain dehydrogenases/reductases (SDR) family.</text>
</comment>
<keyword evidence="2" id="KW-0560">Oxidoreductase</keyword>
<accession>A0A8J2YYX3</accession>
<comment type="caution">
    <text evidence="3">The sequence shown here is derived from an EMBL/GenBank/DDBJ whole genome shotgun (WGS) entry which is preliminary data.</text>
</comment>
<sequence length="264" mass="27734">MALRMRDKVALVLGAGSSGPGWGNGKAAAVLYAREGAKLVAVDVRAEAAAETAKIVASEGGEALALAGDVTDEAQIQAIVAETLARFGRIDVLHNNVGITDIGELEDITKERWQRVMDINLTGAMLASKAVVPAMLQQGGGAIVNISSTAAIHINDYHYYSYSASKAGLNHLTRALAIRYAKDNIRVNAIMPGLMDTPLIHRQIAGSYADTEAMIAARNARSPMGRMGDAWDVARAALFLASDEARYITGVCLPVDGGLTCLAG</sequence>
<evidence type="ECO:0000256" key="2">
    <source>
        <dbReference type="ARBA" id="ARBA00023002"/>
    </source>
</evidence>
<dbReference type="Pfam" id="PF13561">
    <property type="entry name" value="adh_short_C2"/>
    <property type="match status" value="1"/>
</dbReference>
<evidence type="ECO:0000313" key="4">
    <source>
        <dbReference type="Proteomes" id="UP000646365"/>
    </source>
</evidence>
<evidence type="ECO:0000313" key="3">
    <source>
        <dbReference type="EMBL" id="GGF33823.1"/>
    </source>
</evidence>
<reference evidence="3" key="1">
    <citation type="journal article" date="2014" name="Int. J. Syst. Evol. Microbiol.">
        <title>Complete genome sequence of Corynebacterium casei LMG S-19264T (=DSM 44701T), isolated from a smear-ripened cheese.</title>
        <authorList>
            <consortium name="US DOE Joint Genome Institute (JGI-PGF)"/>
            <person name="Walter F."/>
            <person name="Albersmeier A."/>
            <person name="Kalinowski J."/>
            <person name="Ruckert C."/>
        </authorList>
    </citation>
    <scope>NUCLEOTIDE SEQUENCE</scope>
    <source>
        <strain evidence="3">CGMCC 1.15725</strain>
    </source>
</reference>
<organism evidence="3 4">
    <name type="scientific">Aliidongia dinghuensis</name>
    <dbReference type="NCBI Taxonomy" id="1867774"/>
    <lineage>
        <taxon>Bacteria</taxon>
        <taxon>Pseudomonadati</taxon>
        <taxon>Pseudomonadota</taxon>
        <taxon>Alphaproteobacteria</taxon>
        <taxon>Rhodospirillales</taxon>
        <taxon>Dongiaceae</taxon>
        <taxon>Aliidongia</taxon>
    </lineage>
</organism>
<dbReference type="RefSeq" id="WP_189049993.1">
    <property type="nucleotide sequence ID" value="NZ_BMJQ01000012.1"/>
</dbReference>
<dbReference type="Proteomes" id="UP000646365">
    <property type="component" value="Unassembled WGS sequence"/>
</dbReference>
<dbReference type="AlphaFoldDB" id="A0A8J2YYX3"/>
<dbReference type="FunFam" id="3.40.50.720:FF:000084">
    <property type="entry name" value="Short-chain dehydrogenase reductase"/>
    <property type="match status" value="1"/>
</dbReference>
<dbReference type="PANTHER" id="PTHR24321">
    <property type="entry name" value="DEHYDROGENASES, SHORT CHAIN"/>
    <property type="match status" value="1"/>
</dbReference>
<dbReference type="PANTHER" id="PTHR24321:SF15">
    <property type="entry name" value="OXIDOREDUCTASE UCPA"/>
    <property type="match status" value="1"/>
</dbReference>